<dbReference type="Gene3D" id="1.10.287.950">
    <property type="entry name" value="Methyl-accepting chemotaxis protein"/>
    <property type="match status" value="1"/>
</dbReference>
<organism evidence="7 8">
    <name type="scientific">Selenomonas montiformis</name>
    <dbReference type="NCBI Taxonomy" id="2652285"/>
    <lineage>
        <taxon>Bacteria</taxon>
        <taxon>Bacillati</taxon>
        <taxon>Bacillota</taxon>
        <taxon>Negativicutes</taxon>
        <taxon>Selenomonadales</taxon>
        <taxon>Selenomonadaceae</taxon>
        <taxon>Selenomonas</taxon>
    </lineage>
</organism>
<evidence type="ECO:0000259" key="6">
    <source>
        <dbReference type="PROSITE" id="PS50885"/>
    </source>
</evidence>
<keyword evidence="4" id="KW-1133">Transmembrane helix</keyword>
<dbReference type="PROSITE" id="PS50111">
    <property type="entry name" value="CHEMOTAXIS_TRANSDUC_2"/>
    <property type="match status" value="1"/>
</dbReference>
<evidence type="ECO:0000256" key="1">
    <source>
        <dbReference type="ARBA" id="ARBA00023224"/>
    </source>
</evidence>
<feature type="domain" description="HAMP" evidence="6">
    <location>
        <begin position="208"/>
        <end position="260"/>
    </location>
</feature>
<dbReference type="SUPFAM" id="SSF58104">
    <property type="entry name" value="Methyl-accepting chemotaxis protein (MCP) signaling domain"/>
    <property type="match status" value="1"/>
</dbReference>
<dbReference type="RefSeq" id="WP_154620302.1">
    <property type="nucleotide sequence ID" value="NZ_CBCTNG010000003.1"/>
</dbReference>
<evidence type="ECO:0000313" key="7">
    <source>
        <dbReference type="EMBL" id="MSV24539.1"/>
    </source>
</evidence>
<evidence type="ECO:0000256" key="2">
    <source>
        <dbReference type="ARBA" id="ARBA00029447"/>
    </source>
</evidence>
<keyword evidence="8" id="KW-1185">Reference proteome</keyword>
<dbReference type="GO" id="GO:0016020">
    <property type="term" value="C:membrane"/>
    <property type="evidence" value="ECO:0007669"/>
    <property type="project" value="InterPro"/>
</dbReference>
<feature type="transmembrane region" description="Helical" evidence="4">
    <location>
        <begin position="12"/>
        <end position="32"/>
    </location>
</feature>
<evidence type="ECO:0000313" key="8">
    <source>
        <dbReference type="Proteomes" id="UP000430222"/>
    </source>
</evidence>
<evidence type="ECO:0000259" key="5">
    <source>
        <dbReference type="PROSITE" id="PS50111"/>
    </source>
</evidence>
<sequence>MDKLTIRQKLYLIFGILILFFVGNGVYSAYSLSQVNDTTMRIATGHLQGILTVADSHSALASYRQGEYAAVTATTVPERVRAILETKKIGDQMDIKLDAIEPSMSGDAADTFRTLREEWAQYRRETEEVIALARTHQRDAAISRLQKNAGAYHSIDTKLSTLMDNRKDFIHRENVNAAAEYQRTKYLLMGSILFVLLLSLGMARYLAGSIGSSVGYLMEVSREVAQGNLRVEVEPKTQDEIGQLTAAYRDTVENLHGLIKNIKTTAEQVSSFAAQLTENANQSAQATQQVAVSIGNVAASTSQQGDSVSESTRSIRTMAEDLNGFADKAKASSTAAHHVETIAVDGKKSIDGAVAQMGQIADSVNESAAVIEKLARRSKEIGQISDTISGIADQTNLLALNAAIEAARAGDAGRGFSVVAEEVRKLAEESGNAASQIAALIASIQQDTDQAVARMKQGTKDVKSGSAVMTEAGQAFEKINEAVVSLTQHSEDILNAAHASVEKADQMVAVMEGINASGKDVAAETESVSAATEEQSASMDEVAEASRKLADLAGNLQQSTAQFQI</sequence>
<dbReference type="InterPro" id="IPR004089">
    <property type="entry name" value="MCPsignal_dom"/>
</dbReference>
<keyword evidence="4" id="KW-0472">Membrane</keyword>
<gene>
    <name evidence="7" type="ORF">FYJ78_04925</name>
</gene>
<dbReference type="Pfam" id="PF12729">
    <property type="entry name" value="4HB_MCP_1"/>
    <property type="match status" value="1"/>
</dbReference>
<dbReference type="PANTHER" id="PTHR32089">
    <property type="entry name" value="METHYL-ACCEPTING CHEMOTAXIS PROTEIN MCPB"/>
    <property type="match status" value="1"/>
</dbReference>
<dbReference type="GO" id="GO:0007165">
    <property type="term" value="P:signal transduction"/>
    <property type="evidence" value="ECO:0007669"/>
    <property type="project" value="UniProtKB-KW"/>
</dbReference>
<dbReference type="InterPro" id="IPR024478">
    <property type="entry name" value="HlyB_4HB_MCP"/>
</dbReference>
<reference evidence="7 8" key="1">
    <citation type="submission" date="2019-08" db="EMBL/GenBank/DDBJ databases">
        <title>In-depth cultivation of the pig gut microbiome towards novel bacterial diversity and tailored functional studies.</title>
        <authorList>
            <person name="Wylensek D."/>
            <person name="Hitch T.C.A."/>
            <person name="Clavel T."/>
        </authorList>
    </citation>
    <scope>NUCLEOTIDE SEQUENCE [LARGE SCALE GENOMIC DNA]</scope>
    <source>
        <strain evidence="8">WCA-380-WT-3B3</strain>
    </source>
</reference>
<dbReference type="Gene3D" id="6.10.340.10">
    <property type="match status" value="1"/>
</dbReference>
<dbReference type="Pfam" id="PF00015">
    <property type="entry name" value="MCPsignal"/>
    <property type="match status" value="1"/>
</dbReference>
<comment type="caution">
    <text evidence="7">The sequence shown here is derived from an EMBL/GenBank/DDBJ whole genome shotgun (WGS) entry which is preliminary data.</text>
</comment>
<dbReference type="InterPro" id="IPR003660">
    <property type="entry name" value="HAMP_dom"/>
</dbReference>
<dbReference type="AlphaFoldDB" id="A0A6I2UW61"/>
<protein>
    <submittedName>
        <fullName evidence="7">Methyl-accepting chemotaxis protein</fullName>
    </submittedName>
</protein>
<name>A0A6I2UW61_9FIRM</name>
<proteinExistence type="inferred from homology"/>
<comment type="similarity">
    <text evidence="2">Belongs to the methyl-accepting chemotaxis (MCP) protein family.</text>
</comment>
<dbReference type="EMBL" id="VUNL01000004">
    <property type="protein sequence ID" value="MSV24539.1"/>
    <property type="molecule type" value="Genomic_DNA"/>
</dbReference>
<accession>A0A6I2UW61</accession>
<dbReference type="Proteomes" id="UP000430222">
    <property type="component" value="Unassembled WGS sequence"/>
</dbReference>
<keyword evidence="4" id="KW-0812">Transmembrane</keyword>
<evidence type="ECO:0000256" key="4">
    <source>
        <dbReference type="SAM" id="Phobius"/>
    </source>
</evidence>
<dbReference type="PROSITE" id="PS50885">
    <property type="entry name" value="HAMP"/>
    <property type="match status" value="1"/>
</dbReference>
<keyword evidence="1 3" id="KW-0807">Transducer</keyword>
<feature type="transmembrane region" description="Helical" evidence="4">
    <location>
        <begin position="186"/>
        <end position="207"/>
    </location>
</feature>
<dbReference type="CDD" id="cd06225">
    <property type="entry name" value="HAMP"/>
    <property type="match status" value="1"/>
</dbReference>
<dbReference type="CDD" id="cd11386">
    <property type="entry name" value="MCP_signal"/>
    <property type="match status" value="1"/>
</dbReference>
<dbReference type="PANTHER" id="PTHR32089:SF112">
    <property type="entry name" value="LYSOZYME-LIKE PROTEIN-RELATED"/>
    <property type="match status" value="1"/>
</dbReference>
<dbReference type="Pfam" id="PF00672">
    <property type="entry name" value="HAMP"/>
    <property type="match status" value="1"/>
</dbReference>
<feature type="domain" description="Methyl-accepting transducer" evidence="5">
    <location>
        <begin position="279"/>
        <end position="550"/>
    </location>
</feature>
<evidence type="ECO:0000256" key="3">
    <source>
        <dbReference type="PROSITE-ProRule" id="PRU00284"/>
    </source>
</evidence>
<dbReference type="SMART" id="SM00304">
    <property type="entry name" value="HAMP"/>
    <property type="match status" value="1"/>
</dbReference>
<dbReference type="SMART" id="SM00283">
    <property type="entry name" value="MA"/>
    <property type="match status" value="1"/>
</dbReference>